<dbReference type="GO" id="GO:0017122">
    <property type="term" value="C:protein N-acetylglucosaminyltransferase complex"/>
    <property type="evidence" value="ECO:0007669"/>
    <property type="project" value="UniProtKB-UniRule"/>
</dbReference>
<gene>
    <name evidence="4 7" type="primary">gtfB</name>
    <name evidence="5" type="ORF">DDV21_007165</name>
    <name evidence="6" type="ORF">DDV22_09035</name>
    <name evidence="7" type="ORF">DDV23_08995</name>
</gene>
<dbReference type="RefSeq" id="WP_116878767.1">
    <property type="nucleotide sequence ID" value="NZ_CP031733.1"/>
</dbReference>
<dbReference type="EMBL" id="QVQZ01000026">
    <property type="protein sequence ID" value="RFU52590.1"/>
    <property type="molecule type" value="Genomic_DNA"/>
</dbReference>
<keyword evidence="2 4" id="KW-1003">Cell membrane</keyword>
<dbReference type="GO" id="GO:0031647">
    <property type="term" value="P:regulation of protein stability"/>
    <property type="evidence" value="ECO:0007669"/>
    <property type="project" value="UniProtKB-UniRule"/>
</dbReference>
<evidence type="ECO:0000256" key="1">
    <source>
        <dbReference type="ARBA" id="ARBA00004922"/>
    </source>
</evidence>
<dbReference type="AlphaFoldDB" id="A0A372KJZ7"/>
<dbReference type="KEGG" id="schj:DDV21_007165"/>
<reference evidence="8" key="3">
    <citation type="submission" date="2018-08" db="EMBL/GenBank/DDBJ databases">
        <title>Streptococcus chenjunshii sp. nov., isolated from stools sample of the Tibetan antelope in the Qinghai-Tibet plateau, China.</title>
        <authorList>
            <person name="Tian Z."/>
        </authorList>
    </citation>
    <scope>NUCLEOTIDE SEQUENCE [LARGE SCALE GENOMIC DNA]</scope>
    <source>
        <strain evidence="8">Z15</strain>
    </source>
</reference>
<comment type="function">
    <text evidence="4">Required for polymorphic O-glycosylation of the serine-rich repeat protein in this bacteria. A stabilizing protein that is part of the accessory SecA2/SecY2 system specifically required to export serine-rich repeat cell wall proteins usually encoded upstream in the same operon. The GtfA-GtfB complex adds GlcNAc from UDP-GlcNAc to the substrate protein, attaching the first sugar residue. Stabilizes the glycosylation activity of GtfA. Has no N-acetylglucosaminyl transferase activity on its own.</text>
</comment>
<dbReference type="Proteomes" id="UP000264056">
    <property type="component" value="Unassembled WGS sequence"/>
</dbReference>
<comment type="subunit">
    <text evidence="4">Forms a heterotetramer with 2 subunits each of GtfA and GtfB. Part of the accessory SecA2/SecY2 protein translocation apparatus.</text>
</comment>
<accession>A0A372KJZ7</accession>
<dbReference type="EMBL" id="QVQY01000029">
    <property type="protein sequence ID" value="RFU50386.1"/>
    <property type="molecule type" value="Genomic_DNA"/>
</dbReference>
<dbReference type="HAMAP" id="MF_01473">
    <property type="entry name" value="GtfB"/>
    <property type="match status" value="1"/>
</dbReference>
<protein>
    <recommendedName>
        <fullName evidence="4">UDP-N-acetylglucosamine--peptide N-acetylglucosaminyltransferase stabilizing protein GtfB</fullName>
    </recommendedName>
    <alternativeName>
        <fullName evidence="4">Glycosyltransferase stabilizing protein GtfB</fullName>
    </alternativeName>
</protein>
<dbReference type="Proteomes" id="UP000246115">
    <property type="component" value="Chromosome"/>
</dbReference>
<organism evidence="7 9">
    <name type="scientific">Streptococcus chenjunshii</name>
    <dbReference type="NCBI Taxonomy" id="2173853"/>
    <lineage>
        <taxon>Bacteria</taxon>
        <taxon>Bacillati</taxon>
        <taxon>Bacillota</taxon>
        <taxon>Bacilli</taxon>
        <taxon>Lactobacillales</taxon>
        <taxon>Streptococcaceae</taxon>
        <taxon>Streptococcus</taxon>
    </lineage>
</organism>
<name>A0A372KJZ7_9STRE</name>
<evidence type="ECO:0000256" key="4">
    <source>
        <dbReference type="HAMAP-Rule" id="MF_01473"/>
    </source>
</evidence>
<keyword evidence="3 4" id="KW-0472">Membrane</keyword>
<evidence type="ECO:0000313" key="6">
    <source>
        <dbReference type="EMBL" id="RFU50386.1"/>
    </source>
</evidence>
<evidence type="ECO:0000313" key="10">
    <source>
        <dbReference type="Proteomes" id="UP000264056"/>
    </source>
</evidence>
<dbReference type="Proteomes" id="UP000262901">
    <property type="component" value="Unassembled WGS sequence"/>
</dbReference>
<dbReference type="UniPathway" id="UPA00378"/>
<evidence type="ECO:0000256" key="2">
    <source>
        <dbReference type="ARBA" id="ARBA00022475"/>
    </source>
</evidence>
<dbReference type="EMBL" id="CP031733">
    <property type="protein sequence ID" value="AXQ78876.1"/>
    <property type="molecule type" value="Genomic_DNA"/>
</dbReference>
<evidence type="ECO:0000313" key="5">
    <source>
        <dbReference type="EMBL" id="AXQ78876.1"/>
    </source>
</evidence>
<evidence type="ECO:0000256" key="3">
    <source>
        <dbReference type="ARBA" id="ARBA00023136"/>
    </source>
</evidence>
<comment type="subcellular location">
    <subcellularLocation>
        <location evidence="4">Cell membrane</location>
        <topology evidence="4">Peripheral membrane protein</topology>
    </subcellularLocation>
</comment>
<accession>A0A346NCY1</accession>
<dbReference type="OrthoDB" id="2136618at2"/>
<proteinExistence type="inferred from homology"/>
<dbReference type="GO" id="GO:0005886">
    <property type="term" value="C:plasma membrane"/>
    <property type="evidence" value="ECO:0007669"/>
    <property type="project" value="UniProtKB-SubCell"/>
</dbReference>
<comment type="pathway">
    <text evidence="1 4">Protein modification; protein glycosylation.</text>
</comment>
<evidence type="ECO:0000313" key="7">
    <source>
        <dbReference type="EMBL" id="RFU52590.1"/>
    </source>
</evidence>
<dbReference type="InterPro" id="IPR014268">
    <property type="entry name" value="GtfB"/>
</dbReference>
<sequence length="438" mass="51347">MINLFDSYDQNSWDLHYSLLVSGYKQPSIALNDDGFLPYDVTSPYLFFTDFAAVSGRPLYFSELPLPPYWEIRTDRSQASIWDLGRQRGRIRFLQTDNQRFIKEVDWLDDKKERRLTDCYNRVGFRYSQISYNASGQPVLRSYFDRNNQEVLLENYITGHLILNYRQQVYIFKNKLEFLTFYFKAAQFNLDRVFYNSLGPAFSVIQSLSQPGEDILFWQKNIEAAVPANMRQLLQQGSRRRTKIAVQHKAAYKNLQKLLTETEVRRTDYLGFLYPFKRENQGRSQALILTHSDQIQDLTALVTNLPEVDFHIAAPTAMSSKLLAYKKYANIRLYPRVDQERLNQLYLACDFYLDINHGREVPSALRRAFENKMIIFAFKQTAHNYRYIAPNHCFQTAEELLFVFLQVLANPPIIPSLLKKQYEGADLAAVEDYHKIIG</sequence>
<evidence type="ECO:0000313" key="8">
    <source>
        <dbReference type="Proteomes" id="UP000246115"/>
    </source>
</evidence>
<reference evidence="5" key="4">
    <citation type="journal article" date="2019" name="Int. J. Syst. Evol. Microbiol.">
        <title>Streptococcus chenjunshii sp. nov. isolated from feces of Tibetan antelopes.</title>
        <authorList>
            <person name="Tian Z."/>
            <person name="Lu S."/>
            <person name="Jin D."/>
            <person name="Yang J."/>
            <person name="Pu J."/>
            <person name="Lai X.H."/>
            <person name="Bai X.N."/>
            <person name="Wu X.M."/>
            <person name="Li J."/>
            <person name="Wang S."/>
            <person name="Xu J."/>
        </authorList>
    </citation>
    <scope>NUCLEOTIDE SEQUENCE</scope>
    <source>
        <strain evidence="5">Z15</strain>
    </source>
</reference>
<dbReference type="NCBIfam" id="TIGR02919">
    <property type="entry name" value="accessory Sec system glycosylation chaperone GtfB"/>
    <property type="match status" value="1"/>
</dbReference>
<comment type="similarity">
    <text evidence="4">Belongs to the GtfB family.</text>
</comment>
<reference evidence="6 10" key="1">
    <citation type="submission" date="2018-08" db="EMBL/GenBank/DDBJ databases">
        <title>Draft genome of Streptococcus sp .nov. Z2.</title>
        <authorList>
            <person name="Tian Z."/>
        </authorList>
    </citation>
    <scope>NUCLEOTIDE SEQUENCE [LARGE SCALE GENOMIC DNA]</scope>
    <source>
        <strain evidence="6 10">Z2</strain>
    </source>
</reference>
<keyword evidence="10" id="KW-1185">Reference proteome</keyword>
<reference evidence="7 9" key="2">
    <citation type="submission" date="2018-08" db="EMBL/GenBank/DDBJ databases">
        <title>Draft genome of Streptococcus sp. nov. Z1.</title>
        <authorList>
            <person name="Tian Z."/>
        </authorList>
    </citation>
    <scope>NUCLEOTIDE SEQUENCE [LARGE SCALE GENOMIC DNA]</scope>
    <source>
        <strain evidence="7">Z1</strain>
        <strain evidence="9">Z1(2018)</strain>
    </source>
</reference>
<evidence type="ECO:0000313" key="9">
    <source>
        <dbReference type="Proteomes" id="UP000262901"/>
    </source>
</evidence>